<feature type="transmembrane region" description="Helical" evidence="1">
    <location>
        <begin position="36"/>
        <end position="57"/>
    </location>
</feature>
<accession>A0A426DH64</accession>
<reference evidence="2" key="1">
    <citation type="submission" date="2018-10" db="EMBL/GenBank/DDBJ databases">
        <title>Schaedlerella arabinophila gen. nov. sp. nov., isolated from the mouse intestinal tract and comparative analysis with the genome of the closely related altered Schaedler flora strain ASF502.</title>
        <authorList>
            <person name="Miyake S."/>
            <person name="Soh M."/>
            <person name="Seedorf H."/>
        </authorList>
    </citation>
    <scope>NUCLEOTIDE SEQUENCE [LARGE SCALE GENOMIC DNA]</scope>
    <source>
        <strain evidence="2">DSM 106076</strain>
    </source>
</reference>
<evidence type="ECO:0000313" key="3">
    <source>
        <dbReference type="Proteomes" id="UP000274920"/>
    </source>
</evidence>
<dbReference type="Proteomes" id="UP000274920">
    <property type="component" value="Unassembled WGS sequence"/>
</dbReference>
<dbReference type="EMBL" id="RHJS01000002">
    <property type="protein sequence ID" value="RRK32086.1"/>
    <property type="molecule type" value="Genomic_DNA"/>
</dbReference>
<evidence type="ECO:0000313" key="2">
    <source>
        <dbReference type="EMBL" id="RRK32086.1"/>
    </source>
</evidence>
<keyword evidence="1" id="KW-0812">Transmembrane</keyword>
<sequence length="219" mass="25663">MEAVREWIVRYRQILILLGVFGMMLAPFLWPFFLAIIFQAFYVAIPFLIVGIAVKILRREKPNEQKGSQRYQNTKDAGVYSEETVSGCKASTGAEKEKTAPAWERHWETGEESLRRQLKNRKEMSDASCFALIWYELEGKERLFRLMGKLEREGIRKFSISPEGICSVRAENGYRRIGVLRSYPCREMKSLMPRLKKDHIHASLRGKYLWLSWGKECFR</sequence>
<comment type="caution">
    <text evidence="2">The sequence shown here is derived from an EMBL/GenBank/DDBJ whole genome shotgun (WGS) entry which is preliminary data.</text>
</comment>
<evidence type="ECO:0000256" key="1">
    <source>
        <dbReference type="SAM" id="Phobius"/>
    </source>
</evidence>
<organism evidence="2 3">
    <name type="scientific">Schaedlerella arabinosiphila</name>
    <dbReference type="NCBI Taxonomy" id="2044587"/>
    <lineage>
        <taxon>Bacteria</taxon>
        <taxon>Bacillati</taxon>
        <taxon>Bacillota</taxon>
        <taxon>Clostridia</taxon>
        <taxon>Lachnospirales</taxon>
        <taxon>Lachnospiraceae</taxon>
        <taxon>Schaedlerella</taxon>
    </lineage>
</organism>
<dbReference type="RefSeq" id="WP_125127629.1">
    <property type="nucleotide sequence ID" value="NZ_RHJS01000002.1"/>
</dbReference>
<feature type="transmembrane region" description="Helical" evidence="1">
    <location>
        <begin position="12"/>
        <end position="30"/>
    </location>
</feature>
<protein>
    <submittedName>
        <fullName evidence="2">Uncharacterized protein</fullName>
    </submittedName>
</protein>
<proteinExistence type="predicted"/>
<gene>
    <name evidence="2" type="ORF">EBB54_12425</name>
</gene>
<dbReference type="AlphaFoldDB" id="A0A426DH64"/>
<keyword evidence="3" id="KW-1185">Reference proteome</keyword>
<keyword evidence="1" id="KW-1133">Transmembrane helix</keyword>
<name>A0A426DH64_9FIRM</name>
<keyword evidence="1" id="KW-0472">Membrane</keyword>